<sequence>MGSSNRVNKNEPEHSEYECDLCGMKFGNSLGDMELHKTIVHFQNDVKHTEY</sequence>
<proteinExistence type="predicted"/>
<dbReference type="GeneID" id="55648748"/>
<evidence type="ECO:0008006" key="3">
    <source>
        <dbReference type="Google" id="ProtNLM"/>
    </source>
</evidence>
<dbReference type="KEGG" id="nfn:NFRAN_1231"/>
<dbReference type="EMBL" id="LR216287">
    <property type="protein sequence ID" value="VFJ13553.1"/>
    <property type="molecule type" value="Genomic_DNA"/>
</dbReference>
<keyword evidence="2" id="KW-1185">Reference proteome</keyword>
<protein>
    <recommendedName>
        <fullName evidence="3">C2H2-type domain-containing protein</fullName>
    </recommendedName>
</protein>
<gene>
    <name evidence="1" type="ORF">NFRAN_1231</name>
</gene>
<evidence type="ECO:0000313" key="1">
    <source>
        <dbReference type="EMBL" id="VFJ13553.1"/>
    </source>
</evidence>
<dbReference type="Proteomes" id="UP000294299">
    <property type="component" value="Chromosome NFRAN"/>
</dbReference>
<accession>A0A484I9W0</accession>
<name>A0A484I9W0_9ARCH</name>
<organism evidence="1 2">
    <name type="scientific">Candidatus Nitrosocosmicus franklandianus</name>
    <dbReference type="NCBI Taxonomy" id="1798806"/>
    <lineage>
        <taxon>Archaea</taxon>
        <taxon>Nitrososphaerota</taxon>
        <taxon>Nitrososphaeria</taxon>
        <taxon>Nitrososphaerales</taxon>
        <taxon>Nitrososphaeraceae</taxon>
        <taxon>Candidatus Nitrosocosmicus</taxon>
    </lineage>
</organism>
<evidence type="ECO:0000313" key="2">
    <source>
        <dbReference type="Proteomes" id="UP000294299"/>
    </source>
</evidence>
<dbReference type="RefSeq" id="WP_172602137.1">
    <property type="nucleotide sequence ID" value="NZ_LR216287.1"/>
</dbReference>
<dbReference type="OrthoDB" id="380665at2157"/>
<dbReference type="AlphaFoldDB" id="A0A484I9W0"/>
<reference evidence="1 2" key="1">
    <citation type="submission" date="2019-02" db="EMBL/GenBank/DDBJ databases">
        <authorList>
            <person name="Lehtovirta-Morley E L."/>
        </authorList>
    </citation>
    <scope>NUCLEOTIDE SEQUENCE [LARGE SCALE GENOMIC DNA]</scope>
    <source>
        <strain evidence="1">NFRAN1</strain>
    </source>
</reference>